<reference evidence="1 2" key="1">
    <citation type="submission" date="2023-03" db="EMBL/GenBank/DDBJ databases">
        <title>WGS of Methanotrichaceae archaeon Mx.</title>
        <authorList>
            <person name="Sorokin D.Y."/>
            <person name="Merkel A.Y."/>
        </authorList>
    </citation>
    <scope>NUCLEOTIDE SEQUENCE [LARGE SCALE GENOMIC DNA]</scope>
    <source>
        <strain evidence="1 2">Mx</strain>
    </source>
</reference>
<proteinExistence type="predicted"/>
<name>A0ABT5X4V9_9EURY</name>
<dbReference type="Proteomes" id="UP001220010">
    <property type="component" value="Unassembled WGS sequence"/>
</dbReference>
<accession>A0ABT5X4V9</accession>
<keyword evidence="2" id="KW-1185">Reference proteome</keyword>
<comment type="caution">
    <text evidence="1">The sequence shown here is derived from an EMBL/GenBank/DDBJ whole genome shotgun (WGS) entry which is preliminary data.</text>
</comment>
<evidence type="ECO:0000313" key="1">
    <source>
        <dbReference type="EMBL" id="MDF0589731.1"/>
    </source>
</evidence>
<gene>
    <name evidence="1" type="ORF">P0O15_00870</name>
</gene>
<dbReference type="Gene3D" id="1.10.150.20">
    <property type="entry name" value="5' to 3' exonuclease, C-terminal subdomain"/>
    <property type="match status" value="1"/>
</dbReference>
<dbReference type="InterPro" id="IPR021725">
    <property type="entry name" value="Cdd1"/>
</dbReference>
<dbReference type="Pfam" id="PF11731">
    <property type="entry name" value="Cdd1"/>
    <property type="match status" value="1"/>
</dbReference>
<organism evidence="1 2">
    <name type="scientific">Candidatus Methanocrinis natronophilus</name>
    <dbReference type="NCBI Taxonomy" id="3033396"/>
    <lineage>
        <taxon>Archaea</taxon>
        <taxon>Methanobacteriati</taxon>
        <taxon>Methanobacteriota</taxon>
        <taxon>Stenosarchaea group</taxon>
        <taxon>Methanomicrobia</taxon>
        <taxon>Methanotrichales</taxon>
        <taxon>Methanotrichaceae</taxon>
        <taxon>Methanocrinis</taxon>
    </lineage>
</organism>
<sequence>MDREKFTRLEEIPNVGPSIAEDLRLVGVSHPRDLIGRDPYQMYEELCCKTGERVDPCVIDVFISAVRFMEGEPKRPWWDYTSERKQRLAGGDAFGDAKCSRGRPPEASR</sequence>
<protein>
    <submittedName>
        <fullName evidence="1">Helix-hairpin-helix domain-containing protein</fullName>
    </submittedName>
</protein>
<dbReference type="EMBL" id="JARFPK010000002">
    <property type="protein sequence ID" value="MDF0589731.1"/>
    <property type="molecule type" value="Genomic_DNA"/>
</dbReference>
<evidence type="ECO:0000313" key="2">
    <source>
        <dbReference type="Proteomes" id="UP001220010"/>
    </source>
</evidence>